<dbReference type="GO" id="GO:0009002">
    <property type="term" value="F:serine-type D-Ala-D-Ala carboxypeptidase activity"/>
    <property type="evidence" value="ECO:0007669"/>
    <property type="project" value="InterPro"/>
</dbReference>
<dbReference type="EMBL" id="FUYG01000002">
    <property type="protein sequence ID" value="SKA84386.1"/>
    <property type="molecule type" value="Genomic_DNA"/>
</dbReference>
<dbReference type="InterPro" id="IPR001967">
    <property type="entry name" value="Peptidase_S11_N"/>
</dbReference>
<reference evidence="3" key="1">
    <citation type="submission" date="2017-02" db="EMBL/GenBank/DDBJ databases">
        <authorList>
            <person name="Varghese N."/>
            <person name="Submissions S."/>
        </authorList>
    </citation>
    <scope>NUCLEOTIDE SEQUENCE [LARGE SCALE GENOMIC DNA]</scope>
    <source>
        <strain evidence="3">VKM Ac-2052</strain>
    </source>
</reference>
<dbReference type="Pfam" id="PF00768">
    <property type="entry name" value="Peptidase_S11"/>
    <property type="match status" value="1"/>
</dbReference>
<organism evidence="2 3">
    <name type="scientific">Agreia bicolorata</name>
    <dbReference type="NCBI Taxonomy" id="110935"/>
    <lineage>
        <taxon>Bacteria</taxon>
        <taxon>Bacillati</taxon>
        <taxon>Actinomycetota</taxon>
        <taxon>Actinomycetes</taxon>
        <taxon>Micrococcales</taxon>
        <taxon>Microbacteriaceae</taxon>
        <taxon>Agreia</taxon>
    </lineage>
</organism>
<dbReference type="InterPro" id="IPR012338">
    <property type="entry name" value="Beta-lactam/transpept-like"/>
</dbReference>
<dbReference type="Gene3D" id="3.40.710.10">
    <property type="entry name" value="DD-peptidase/beta-lactamase superfamily"/>
    <property type="match status" value="1"/>
</dbReference>
<sequence length="415" mass="43002">MSPTSAPARRRRRRRIVAISATGILVVVAVALGLYVPAALAAPLPTAQLQLDVPTPAPAEPATLALPGVGTGAIALEGSDELLGESGQTGPVPIASVTKVITALVVLKAHPLVEGDDGPGITMTAADVQILEQTRAVDGSYELVNEGQVLSERQVLEIMLLKSANNYAETVTNWAFGSLAAYLEAARSFTAEHGLTDTTLVDASGLDPGSRSSTKDLMRIASLALADPVLAKIVSTAIDQVPVIGEIDNSNKLLGIDGIDGIKTGTTDEAGSCLLFSAEFTVGDETKSVVGVILGAESSQAARDAVQALLASTKASFTTLPLIRADTEVGTYTTAWGETARIVATSDSDAIVWSNDAVEVDASAADMVTAQAGVNVGTIRYTVDNTTEQVALELDGTLEDPGFWWRIGHPELVFG</sequence>
<keyword evidence="2" id="KW-0645">Protease</keyword>
<gene>
    <name evidence="2" type="ORF">SAMN06295879_0590</name>
</gene>
<dbReference type="AlphaFoldDB" id="A0A1T4X4B6"/>
<dbReference type="RefSeq" id="WP_078713332.1">
    <property type="nucleotide sequence ID" value="NZ_FUYG01000002.1"/>
</dbReference>
<keyword evidence="2" id="KW-0378">Hydrolase</keyword>
<name>A0A1T4X4B6_9MICO</name>
<dbReference type="SUPFAM" id="SSF56601">
    <property type="entry name" value="beta-lactamase/transpeptidase-like"/>
    <property type="match status" value="1"/>
</dbReference>
<keyword evidence="2" id="KW-0121">Carboxypeptidase</keyword>
<protein>
    <submittedName>
        <fullName evidence="2">D-alanyl-D-alanine carboxypeptidase (Penicillin-binding protein 5/6)</fullName>
    </submittedName>
</protein>
<evidence type="ECO:0000313" key="2">
    <source>
        <dbReference type="EMBL" id="SKA84386.1"/>
    </source>
</evidence>
<dbReference type="GO" id="GO:0006508">
    <property type="term" value="P:proteolysis"/>
    <property type="evidence" value="ECO:0007669"/>
    <property type="project" value="InterPro"/>
</dbReference>
<dbReference type="Proteomes" id="UP000189735">
    <property type="component" value="Unassembled WGS sequence"/>
</dbReference>
<accession>A0A1T4X4B6</accession>
<proteinExistence type="predicted"/>
<evidence type="ECO:0000313" key="3">
    <source>
        <dbReference type="Proteomes" id="UP000189735"/>
    </source>
</evidence>
<feature type="domain" description="Peptidase S11 D-alanyl-D-alanine carboxypeptidase A N-terminal" evidence="1">
    <location>
        <begin position="80"/>
        <end position="297"/>
    </location>
</feature>
<evidence type="ECO:0000259" key="1">
    <source>
        <dbReference type="Pfam" id="PF00768"/>
    </source>
</evidence>